<dbReference type="RefSeq" id="WP_345253308.1">
    <property type="nucleotide sequence ID" value="NZ_BAABGY010000002.1"/>
</dbReference>
<dbReference type="Gene3D" id="1.25.40.10">
    <property type="entry name" value="Tetratricopeptide repeat domain"/>
    <property type="match status" value="1"/>
</dbReference>
<dbReference type="InterPro" id="IPR011990">
    <property type="entry name" value="TPR-like_helical_dom_sf"/>
</dbReference>
<protein>
    <recommendedName>
        <fullName evidence="5">VIT domain-containing protein</fullName>
    </recommendedName>
</protein>
<sequence length="1070" mass="118531">MRPLLLALLLFGSLLSHSQARFASNSGWVVLKPAQLARCKVEVSADPFIASTKLELEFYNPNDSVVEVRHYLNLDPDQAVTGLELDLNGHFREGSIEERWKARHAYQEITGQRIDPALLQMDGEGRFFLRVYPVPGHGRRRVRITLQQVLRMGKDGVAYQLPLSLRDTLQELDVSVNVVRAPALPLAGGGFLAGRSFVSAEGGYRLTRSERGVVPAAPVAFVMPLPGRSWYCGWQQEGGTGFLLHVQPQPDEWVPLKPKSALAVLDPGVLAFSRDQQRELAFLKEYIWMHGISRLTVLVLRGNRNDTLHYNAAQLRAGAWADSLSKMSYGSYERPRLVDLSGFQADVGFLVAGWNLSGVPVRGGRMPVFQLRNRNNTALHAEGERAEALPHVDLSLVSLSDAVVSASRVRSGLTGLRRTSGLPVQYYATTDGGWTVYGELAPGDTLQALYGDVRTEQVDGQWRLPDGAGCNGIDATRVQALLQYRLKLRTDWTEQLRFGARNGIVTYYASYIVLERVEDYIKYNIRPPKDLEEECARRNFVWQDRTHLLKDWTELELLQEAAAEYGKRLRMWNSEAPAIAVESLPVVKTEQAKVASAATSTAGTQGGQPLSGSAPGLNGNRQQLSEVVVVAMGQTRVARDMTTSVARVRSAEITQAKPLTLQQGLTGKVSGLSIQQTNSSVFADTRITLRGVRSLTGNNQPMLVVDGLLVPLNSISYINPNDISDVTILKSSSAAAIYGADGVNGAIVVTLKKGSRYGYAQYDGRNLYRLKDMEDEWFLTEWKETEPAKRLDKYRQLRQEARFSGNSKFYFDMAQVLHADGHLGEAMGALRVVLDSLAPRNHNAKRAAAYLMEEFGQLTEAIALHRQLLRAGGEIRSYRDLGLALYRSGHIQEAVDTMYAAVRKDWLLRGERVLPWKGLLLQDINMIAAAHRANLDLSAIPEALLRPVPASLRIVVQSLDANSSGYFEVATPNGKKITRQQGKTNEDGLISNGNLGDGFVEYQAAKERRGTYALRLRAYYSAMWDRDAPSMLRVLVCRTAEGQPPVLTVRNVTMDNQYGAVEFAEVPVPQ</sequence>
<comment type="similarity">
    <text evidence="2">Belongs to the TonB-dependent receptor family.</text>
</comment>
<dbReference type="Pfam" id="PF08487">
    <property type="entry name" value="VIT"/>
    <property type="match status" value="1"/>
</dbReference>
<feature type="region of interest" description="Disordered" evidence="3">
    <location>
        <begin position="598"/>
        <end position="618"/>
    </location>
</feature>
<evidence type="ECO:0000256" key="2">
    <source>
        <dbReference type="PROSITE-ProRule" id="PRU01360"/>
    </source>
</evidence>
<keyword evidence="2" id="KW-1134">Transmembrane beta strand</keyword>
<dbReference type="Proteomes" id="UP001501725">
    <property type="component" value="Unassembled WGS sequence"/>
</dbReference>
<evidence type="ECO:0000259" key="5">
    <source>
        <dbReference type="PROSITE" id="PS51468"/>
    </source>
</evidence>
<comment type="subcellular location">
    <subcellularLocation>
        <location evidence="2">Cell outer membrane</location>
        <topology evidence="2">Multi-pass membrane protein</topology>
    </subcellularLocation>
</comment>
<keyword evidence="2" id="KW-0812">Transmembrane</keyword>
<evidence type="ECO:0000313" key="6">
    <source>
        <dbReference type="EMBL" id="GAA4320924.1"/>
    </source>
</evidence>
<evidence type="ECO:0000256" key="4">
    <source>
        <dbReference type="SAM" id="SignalP"/>
    </source>
</evidence>
<dbReference type="Pfam" id="PF07715">
    <property type="entry name" value="Plug"/>
    <property type="match status" value="1"/>
</dbReference>
<evidence type="ECO:0000256" key="1">
    <source>
        <dbReference type="ARBA" id="ARBA00022729"/>
    </source>
</evidence>
<dbReference type="PANTHER" id="PTHR30069">
    <property type="entry name" value="TONB-DEPENDENT OUTER MEMBRANE RECEPTOR"/>
    <property type="match status" value="1"/>
</dbReference>
<dbReference type="InterPro" id="IPR039426">
    <property type="entry name" value="TonB-dep_rcpt-like"/>
</dbReference>
<comment type="caution">
    <text evidence="6">The sequence shown here is derived from an EMBL/GenBank/DDBJ whole genome shotgun (WGS) entry which is preliminary data.</text>
</comment>
<dbReference type="PANTHER" id="PTHR30069:SF29">
    <property type="entry name" value="HEMOGLOBIN AND HEMOGLOBIN-HAPTOGLOBIN-BINDING PROTEIN 1-RELATED"/>
    <property type="match status" value="1"/>
</dbReference>
<keyword evidence="2" id="KW-0472">Membrane</keyword>
<reference evidence="7" key="1">
    <citation type="journal article" date="2019" name="Int. J. Syst. Evol. Microbiol.">
        <title>The Global Catalogue of Microorganisms (GCM) 10K type strain sequencing project: providing services to taxonomists for standard genome sequencing and annotation.</title>
        <authorList>
            <consortium name="The Broad Institute Genomics Platform"/>
            <consortium name="The Broad Institute Genome Sequencing Center for Infectious Disease"/>
            <person name="Wu L."/>
            <person name="Ma J."/>
        </authorList>
    </citation>
    <scope>NUCLEOTIDE SEQUENCE [LARGE SCALE GENOMIC DNA]</scope>
    <source>
        <strain evidence="7">JCM 17919</strain>
    </source>
</reference>
<evidence type="ECO:0000313" key="7">
    <source>
        <dbReference type="Proteomes" id="UP001501725"/>
    </source>
</evidence>
<feature type="signal peptide" evidence="4">
    <location>
        <begin position="1"/>
        <end position="23"/>
    </location>
</feature>
<evidence type="ECO:0000256" key="3">
    <source>
        <dbReference type="SAM" id="MobiDB-lite"/>
    </source>
</evidence>
<keyword evidence="7" id="KW-1185">Reference proteome</keyword>
<dbReference type="SUPFAM" id="SSF56935">
    <property type="entry name" value="Porins"/>
    <property type="match status" value="1"/>
</dbReference>
<accession>A0ABP8GBK5</accession>
<organism evidence="6 7">
    <name type="scientific">Flaviaesturariibacter amylovorans</name>
    <dbReference type="NCBI Taxonomy" id="1084520"/>
    <lineage>
        <taxon>Bacteria</taxon>
        <taxon>Pseudomonadati</taxon>
        <taxon>Bacteroidota</taxon>
        <taxon>Chitinophagia</taxon>
        <taxon>Chitinophagales</taxon>
        <taxon>Chitinophagaceae</taxon>
        <taxon>Flaviaestuariibacter</taxon>
    </lineage>
</organism>
<keyword evidence="2" id="KW-0998">Cell outer membrane</keyword>
<keyword evidence="1 4" id="KW-0732">Signal</keyword>
<dbReference type="InterPro" id="IPR013694">
    <property type="entry name" value="VIT"/>
</dbReference>
<name>A0ABP8GBK5_9BACT</name>
<feature type="domain" description="VIT" evidence="5">
    <location>
        <begin position="20"/>
        <end position="148"/>
    </location>
</feature>
<dbReference type="InterPro" id="IPR037066">
    <property type="entry name" value="Plug_dom_sf"/>
</dbReference>
<dbReference type="EMBL" id="BAABGY010000002">
    <property type="protein sequence ID" value="GAA4320924.1"/>
    <property type="molecule type" value="Genomic_DNA"/>
</dbReference>
<keyword evidence="2" id="KW-0813">Transport</keyword>
<dbReference type="InterPro" id="IPR012910">
    <property type="entry name" value="Plug_dom"/>
</dbReference>
<dbReference type="PROSITE" id="PS52016">
    <property type="entry name" value="TONB_DEPENDENT_REC_3"/>
    <property type="match status" value="1"/>
</dbReference>
<dbReference type="PROSITE" id="PS51468">
    <property type="entry name" value="VIT"/>
    <property type="match status" value="1"/>
</dbReference>
<feature type="chain" id="PRO_5047087919" description="VIT domain-containing protein" evidence="4">
    <location>
        <begin position="24"/>
        <end position="1070"/>
    </location>
</feature>
<gene>
    <name evidence="6" type="ORF">GCM10023184_06350</name>
</gene>
<proteinExistence type="inferred from homology"/>
<dbReference type="Gene3D" id="2.170.130.10">
    <property type="entry name" value="TonB-dependent receptor, plug domain"/>
    <property type="match status" value="1"/>
</dbReference>
<dbReference type="SUPFAM" id="SSF48452">
    <property type="entry name" value="TPR-like"/>
    <property type="match status" value="1"/>
</dbReference>